<proteinExistence type="predicted"/>
<dbReference type="Proteomes" id="UP001165960">
    <property type="component" value="Unassembled WGS sequence"/>
</dbReference>
<dbReference type="EMBL" id="QTSX02007278">
    <property type="protein sequence ID" value="KAJ9049081.1"/>
    <property type="molecule type" value="Genomic_DNA"/>
</dbReference>
<evidence type="ECO:0000313" key="1">
    <source>
        <dbReference type="EMBL" id="KAJ9049081.1"/>
    </source>
</evidence>
<name>A0ACC2RG59_9FUNG</name>
<protein>
    <submittedName>
        <fullName evidence="1">Uncharacterized protein</fullName>
    </submittedName>
</protein>
<sequence length="159" mass="18199">MIQFQKDKSIAKFEDQFYPEVQVLTCSGSLTVHDEHIALLSAVKPFEALHCTLTLAFQDNCSINDMVWYLHQCGDIFGPPMPWSSLDLYPLLLSVKKEVGAFPSKPTCLRLLVVAVIVRGTTQTPALPKQEFMYCHPKTLPPREKPKWSRDRNLPLHYR</sequence>
<accession>A0ACC2RG59</accession>
<evidence type="ECO:0000313" key="2">
    <source>
        <dbReference type="Proteomes" id="UP001165960"/>
    </source>
</evidence>
<keyword evidence="2" id="KW-1185">Reference proteome</keyword>
<gene>
    <name evidence="1" type="ORF">DSO57_1028270</name>
</gene>
<comment type="caution">
    <text evidence="1">The sequence shown here is derived from an EMBL/GenBank/DDBJ whole genome shotgun (WGS) entry which is preliminary data.</text>
</comment>
<reference evidence="1" key="1">
    <citation type="submission" date="2022-04" db="EMBL/GenBank/DDBJ databases">
        <title>Genome of the entomopathogenic fungus Entomophthora muscae.</title>
        <authorList>
            <person name="Elya C."/>
            <person name="Lovett B.R."/>
            <person name="Lee E."/>
            <person name="Macias A.M."/>
            <person name="Hajek A.E."/>
            <person name="De Bivort B.L."/>
            <person name="Kasson M.T."/>
            <person name="De Fine Licht H.H."/>
            <person name="Stajich J.E."/>
        </authorList>
    </citation>
    <scope>NUCLEOTIDE SEQUENCE</scope>
    <source>
        <strain evidence="1">Berkeley</strain>
    </source>
</reference>
<organism evidence="1 2">
    <name type="scientific">Entomophthora muscae</name>
    <dbReference type="NCBI Taxonomy" id="34485"/>
    <lineage>
        <taxon>Eukaryota</taxon>
        <taxon>Fungi</taxon>
        <taxon>Fungi incertae sedis</taxon>
        <taxon>Zoopagomycota</taxon>
        <taxon>Entomophthoromycotina</taxon>
        <taxon>Entomophthoromycetes</taxon>
        <taxon>Entomophthorales</taxon>
        <taxon>Entomophthoraceae</taxon>
        <taxon>Entomophthora</taxon>
    </lineage>
</organism>